<sequence length="267" mass="29183">MGASRFRELIWSVTLAIRAERRQQEDYCDACILFIEPILPSSLVGSVQYRSRGDLPPSAVAGTPRASQPASALHRQLPATQPQRHPASGSNLTCAGHTPAPCSHGCDETHKALPPLSLSLSPLAQLTVQLATSIISLACVLSLLCARHAIAPPMTGPDRMKASARQFQRHRHQKRVVLAHSVHVMGTHRKRASAELPTPCPMFPNASLRASSSWYNEFGFFCGSLFSIRVTKKSPYSFPTHFYCSESPDSSDSMLLELCLSLELPRA</sequence>
<feature type="compositionally biased region" description="Polar residues" evidence="1">
    <location>
        <begin position="78"/>
        <end position="92"/>
    </location>
</feature>
<organism evidence="2 3">
    <name type="scientific">Hyaloscypha hepaticicola</name>
    <dbReference type="NCBI Taxonomy" id="2082293"/>
    <lineage>
        <taxon>Eukaryota</taxon>
        <taxon>Fungi</taxon>
        <taxon>Dikarya</taxon>
        <taxon>Ascomycota</taxon>
        <taxon>Pezizomycotina</taxon>
        <taxon>Leotiomycetes</taxon>
        <taxon>Helotiales</taxon>
        <taxon>Hyaloscyphaceae</taxon>
        <taxon>Hyaloscypha</taxon>
    </lineage>
</organism>
<evidence type="ECO:0000256" key="1">
    <source>
        <dbReference type="SAM" id="MobiDB-lite"/>
    </source>
</evidence>
<evidence type="ECO:0000313" key="2">
    <source>
        <dbReference type="EMBL" id="PMD19801.1"/>
    </source>
</evidence>
<name>A0A2J6Q0J7_9HELO</name>
<dbReference type="AlphaFoldDB" id="A0A2J6Q0J7"/>
<dbReference type="Proteomes" id="UP000235672">
    <property type="component" value="Unassembled WGS sequence"/>
</dbReference>
<feature type="region of interest" description="Disordered" evidence="1">
    <location>
        <begin position="55"/>
        <end position="92"/>
    </location>
</feature>
<dbReference type="EMBL" id="KZ613487">
    <property type="protein sequence ID" value="PMD19801.1"/>
    <property type="molecule type" value="Genomic_DNA"/>
</dbReference>
<proteinExistence type="predicted"/>
<accession>A0A2J6Q0J7</accession>
<reference evidence="2 3" key="1">
    <citation type="submission" date="2016-05" db="EMBL/GenBank/DDBJ databases">
        <title>A degradative enzymes factory behind the ericoid mycorrhizal symbiosis.</title>
        <authorList>
            <consortium name="DOE Joint Genome Institute"/>
            <person name="Martino E."/>
            <person name="Morin E."/>
            <person name="Grelet G."/>
            <person name="Kuo A."/>
            <person name="Kohler A."/>
            <person name="Daghino S."/>
            <person name="Barry K."/>
            <person name="Choi C."/>
            <person name="Cichocki N."/>
            <person name="Clum A."/>
            <person name="Copeland A."/>
            <person name="Hainaut M."/>
            <person name="Haridas S."/>
            <person name="Labutti K."/>
            <person name="Lindquist E."/>
            <person name="Lipzen A."/>
            <person name="Khouja H.-R."/>
            <person name="Murat C."/>
            <person name="Ohm R."/>
            <person name="Olson A."/>
            <person name="Spatafora J."/>
            <person name="Veneault-Fourrey C."/>
            <person name="Henrissat B."/>
            <person name="Grigoriev I."/>
            <person name="Martin F."/>
            <person name="Perotto S."/>
        </authorList>
    </citation>
    <scope>NUCLEOTIDE SEQUENCE [LARGE SCALE GENOMIC DNA]</scope>
    <source>
        <strain evidence="2 3">UAMH 7357</strain>
    </source>
</reference>
<protein>
    <submittedName>
        <fullName evidence="2">Uncharacterized protein</fullName>
    </submittedName>
</protein>
<gene>
    <name evidence="2" type="ORF">NA56DRAFT_705035</name>
</gene>
<evidence type="ECO:0000313" key="3">
    <source>
        <dbReference type="Proteomes" id="UP000235672"/>
    </source>
</evidence>
<keyword evidence="3" id="KW-1185">Reference proteome</keyword>